<organism evidence="1 2">
    <name type="scientific">Salix koriyanagi</name>
    <dbReference type="NCBI Taxonomy" id="2511006"/>
    <lineage>
        <taxon>Eukaryota</taxon>
        <taxon>Viridiplantae</taxon>
        <taxon>Streptophyta</taxon>
        <taxon>Embryophyta</taxon>
        <taxon>Tracheophyta</taxon>
        <taxon>Spermatophyta</taxon>
        <taxon>Magnoliopsida</taxon>
        <taxon>eudicotyledons</taxon>
        <taxon>Gunneridae</taxon>
        <taxon>Pentapetalae</taxon>
        <taxon>rosids</taxon>
        <taxon>fabids</taxon>
        <taxon>Malpighiales</taxon>
        <taxon>Salicaceae</taxon>
        <taxon>Saliceae</taxon>
        <taxon>Salix</taxon>
    </lineage>
</organism>
<dbReference type="EMBL" id="JAPFFM010000015">
    <property type="protein sequence ID" value="KAJ6710965.1"/>
    <property type="molecule type" value="Genomic_DNA"/>
</dbReference>
<keyword evidence="2" id="KW-1185">Reference proteome</keyword>
<name>A0A9Q0TG06_9ROSI</name>
<evidence type="ECO:0000313" key="1">
    <source>
        <dbReference type="EMBL" id="KAJ6710965.1"/>
    </source>
</evidence>
<sequence>MVIVHFIFNMTLKISHKCHLILQTDITNSN</sequence>
<proteinExistence type="predicted"/>
<reference evidence="1" key="1">
    <citation type="submission" date="2022-11" db="EMBL/GenBank/DDBJ databases">
        <authorList>
            <person name="Hyden B.L."/>
            <person name="Feng K."/>
            <person name="Yates T."/>
            <person name="Jawdy S."/>
            <person name="Smart L.B."/>
            <person name="Muchero W."/>
        </authorList>
    </citation>
    <scope>NUCLEOTIDE SEQUENCE</scope>
    <source>
        <tissue evidence="1">Shoot tip</tissue>
    </source>
</reference>
<dbReference type="Proteomes" id="UP001151752">
    <property type="component" value="Chromosome 2"/>
</dbReference>
<dbReference type="AlphaFoldDB" id="A0A9Q0TG06"/>
<accession>A0A9Q0TG06</accession>
<reference evidence="1" key="2">
    <citation type="journal article" date="2023" name="Int. J. Mol. Sci.">
        <title>De Novo Assembly and Annotation of 11 Diverse Shrub Willow (Salix) Genomes Reveals Novel Gene Organization in Sex-Linked Regions.</title>
        <authorList>
            <person name="Hyden B."/>
            <person name="Feng K."/>
            <person name="Yates T.B."/>
            <person name="Jawdy S."/>
            <person name="Cereghino C."/>
            <person name="Smart L.B."/>
            <person name="Muchero W."/>
        </authorList>
    </citation>
    <scope>NUCLEOTIDE SEQUENCE</scope>
    <source>
        <tissue evidence="1">Shoot tip</tissue>
    </source>
</reference>
<comment type="caution">
    <text evidence="1">The sequence shown here is derived from an EMBL/GenBank/DDBJ whole genome shotgun (WGS) entry which is preliminary data.</text>
</comment>
<gene>
    <name evidence="1" type="ORF">OIU74_011762</name>
</gene>
<evidence type="ECO:0000313" key="2">
    <source>
        <dbReference type="Proteomes" id="UP001151752"/>
    </source>
</evidence>
<protein>
    <submittedName>
        <fullName evidence="1">Uncharacterized protein</fullName>
    </submittedName>
</protein>